<comment type="caution">
    <text evidence="8">The sequence shown here is derived from an EMBL/GenBank/DDBJ whole genome shotgun (WGS) entry which is preliminary data.</text>
</comment>
<evidence type="ECO:0000313" key="8">
    <source>
        <dbReference type="EMBL" id="MBB6096933.1"/>
    </source>
</evidence>
<reference evidence="8 9" key="1">
    <citation type="submission" date="2020-08" db="EMBL/GenBank/DDBJ databases">
        <title>Genomic Encyclopedia of Type Strains, Phase IV (KMG-IV): sequencing the most valuable type-strain genomes for metagenomic binning, comparative biology and taxonomic classification.</title>
        <authorList>
            <person name="Goeker M."/>
        </authorList>
    </citation>
    <scope>NUCLEOTIDE SEQUENCE [LARGE SCALE GENOMIC DNA]</scope>
    <source>
        <strain evidence="8 9">DSM 21458</strain>
    </source>
</reference>
<dbReference type="RefSeq" id="WP_183983845.1">
    <property type="nucleotide sequence ID" value="NZ_JACHHG010000001.1"/>
</dbReference>
<dbReference type="EMBL" id="JACHHG010000001">
    <property type="protein sequence ID" value="MBB6096933.1"/>
    <property type="molecule type" value="Genomic_DNA"/>
</dbReference>
<dbReference type="AlphaFoldDB" id="A0A841HVS2"/>
<comment type="similarity">
    <text evidence="2">Belongs to the NlpA lipoprotein family.</text>
</comment>
<dbReference type="SUPFAM" id="SSF53850">
    <property type="entry name" value="Periplasmic binding protein-like II"/>
    <property type="match status" value="1"/>
</dbReference>
<dbReference type="PANTHER" id="PTHR30429">
    <property type="entry name" value="D-METHIONINE-BINDING LIPOPROTEIN METQ"/>
    <property type="match status" value="1"/>
</dbReference>
<organism evidence="8 9">
    <name type="scientific">Deinobacterium chartae</name>
    <dbReference type="NCBI Taxonomy" id="521158"/>
    <lineage>
        <taxon>Bacteria</taxon>
        <taxon>Thermotogati</taxon>
        <taxon>Deinococcota</taxon>
        <taxon>Deinococci</taxon>
        <taxon>Deinococcales</taxon>
        <taxon>Deinococcaceae</taxon>
        <taxon>Deinobacterium</taxon>
    </lineage>
</organism>
<evidence type="ECO:0000313" key="9">
    <source>
        <dbReference type="Proteomes" id="UP000569951"/>
    </source>
</evidence>
<evidence type="ECO:0000256" key="3">
    <source>
        <dbReference type="ARBA" id="ARBA00022729"/>
    </source>
</evidence>
<dbReference type="PANTHER" id="PTHR30429:SF0">
    <property type="entry name" value="METHIONINE-BINDING LIPOPROTEIN METQ"/>
    <property type="match status" value="1"/>
</dbReference>
<keyword evidence="5" id="KW-0564">Palmitate</keyword>
<gene>
    <name evidence="8" type="ORF">HNR42_000345</name>
</gene>
<name>A0A841HVS2_9DEIO</name>
<comment type="subcellular location">
    <subcellularLocation>
        <location evidence="1">Membrane</location>
        <topology evidence="1">Lipid-anchor</topology>
    </subcellularLocation>
</comment>
<dbReference type="InterPro" id="IPR004872">
    <property type="entry name" value="Lipoprotein_NlpA"/>
</dbReference>
<keyword evidence="6" id="KW-0449">Lipoprotein</keyword>
<keyword evidence="9" id="KW-1185">Reference proteome</keyword>
<dbReference type="Proteomes" id="UP000569951">
    <property type="component" value="Unassembled WGS sequence"/>
</dbReference>
<evidence type="ECO:0000256" key="7">
    <source>
        <dbReference type="SAM" id="SignalP"/>
    </source>
</evidence>
<dbReference type="Pfam" id="PF03180">
    <property type="entry name" value="Lipoprotein_9"/>
    <property type="match status" value="1"/>
</dbReference>
<evidence type="ECO:0000256" key="2">
    <source>
        <dbReference type="ARBA" id="ARBA00008973"/>
    </source>
</evidence>
<feature type="signal peptide" evidence="7">
    <location>
        <begin position="1"/>
        <end position="18"/>
    </location>
</feature>
<dbReference type="Gene3D" id="3.40.190.10">
    <property type="entry name" value="Periplasmic binding protein-like II"/>
    <property type="match status" value="2"/>
</dbReference>
<accession>A0A841HVS2</accession>
<evidence type="ECO:0000256" key="6">
    <source>
        <dbReference type="ARBA" id="ARBA00023288"/>
    </source>
</evidence>
<dbReference type="PIRSF" id="PIRSF002854">
    <property type="entry name" value="MetQ"/>
    <property type="match status" value="1"/>
</dbReference>
<dbReference type="CDD" id="cd13597">
    <property type="entry name" value="PBP2_lipoprotein_Tp32"/>
    <property type="match status" value="1"/>
</dbReference>
<keyword evidence="4" id="KW-0472">Membrane</keyword>
<evidence type="ECO:0000256" key="5">
    <source>
        <dbReference type="ARBA" id="ARBA00023139"/>
    </source>
</evidence>
<dbReference type="GO" id="GO:0016020">
    <property type="term" value="C:membrane"/>
    <property type="evidence" value="ECO:0007669"/>
    <property type="project" value="UniProtKB-SubCell"/>
</dbReference>
<feature type="chain" id="PRO_5032323744" evidence="7">
    <location>
        <begin position="19"/>
        <end position="256"/>
    </location>
</feature>
<evidence type="ECO:0000256" key="1">
    <source>
        <dbReference type="ARBA" id="ARBA00004635"/>
    </source>
</evidence>
<keyword evidence="3 7" id="KW-0732">Signal</keyword>
<protein>
    <submittedName>
        <fullName evidence="8">D-methionine transport system substrate-binding protein</fullName>
    </submittedName>
</protein>
<proteinExistence type="inferred from homology"/>
<evidence type="ECO:0000256" key="4">
    <source>
        <dbReference type="ARBA" id="ARBA00023136"/>
    </source>
</evidence>
<sequence>MKYVLTALLALSLPTALAGNLRVGATPVPAAEILEFVKPILAKQGVNLTVVEFNDYVQPNIALGDGAIDANLFQHEPYLKAFQEKRPLGIVVAARVYVPPLGVYSRKVKDLQDLKSGSTIAIPNDPTNAARALKLIERAGLIRLDPKAGITATVFDIRSNVKKLKFRELEAAQLPRSLPDVDAAVINTNYALEVGLNPVKDAIFLEPKTSPYANVLATTQAKLSNPDLQKLKKVLLSAETRQFIQKKYGGSIIPVF</sequence>